<evidence type="ECO:0000256" key="3">
    <source>
        <dbReference type="ARBA" id="ARBA00022723"/>
    </source>
</evidence>
<dbReference type="GO" id="GO:0006357">
    <property type="term" value="P:regulation of transcription by RNA polymerase II"/>
    <property type="evidence" value="ECO:0007669"/>
    <property type="project" value="TreeGrafter"/>
</dbReference>
<feature type="region of interest" description="Disordered" evidence="9">
    <location>
        <begin position="1227"/>
        <end position="1459"/>
    </location>
</feature>
<evidence type="ECO:0000259" key="10">
    <source>
        <dbReference type="PROSITE" id="PS50016"/>
    </source>
</evidence>
<feature type="compositionally biased region" description="Low complexity" evidence="9">
    <location>
        <begin position="788"/>
        <end position="817"/>
    </location>
</feature>
<feature type="compositionally biased region" description="Basic and acidic residues" evidence="9">
    <location>
        <begin position="342"/>
        <end position="353"/>
    </location>
</feature>
<feature type="compositionally biased region" description="Polar residues" evidence="9">
    <location>
        <begin position="537"/>
        <end position="564"/>
    </location>
</feature>
<reference evidence="12 13" key="1">
    <citation type="submission" date="2020-11" db="EMBL/GenBank/DDBJ databases">
        <authorList>
            <person name="Wallbank WR R."/>
            <person name="Pardo Diaz C."/>
            <person name="Kozak K."/>
            <person name="Martin S."/>
            <person name="Jiggins C."/>
            <person name="Moest M."/>
            <person name="Warren A I."/>
            <person name="Generalovic N T."/>
            <person name="Byers J.R.P. K."/>
            <person name="Montejo-Kovacevich G."/>
            <person name="Yen C E."/>
        </authorList>
    </citation>
    <scope>NUCLEOTIDE SEQUENCE [LARGE SCALE GENOMIC DNA]</scope>
</reference>
<evidence type="ECO:0000259" key="11">
    <source>
        <dbReference type="PROSITE" id="PS51805"/>
    </source>
</evidence>
<feature type="region of interest" description="Disordered" evidence="9">
    <location>
        <begin position="513"/>
        <end position="564"/>
    </location>
</feature>
<dbReference type="GO" id="GO:0005634">
    <property type="term" value="C:nucleus"/>
    <property type="evidence" value="ECO:0007669"/>
    <property type="project" value="UniProtKB-SubCell"/>
</dbReference>
<dbReference type="InterPro" id="IPR001965">
    <property type="entry name" value="Znf_PHD"/>
</dbReference>
<dbReference type="FunFam" id="3.30.40.10:FF:000053">
    <property type="entry name" value="protein AF-10 isoform X2"/>
    <property type="match status" value="1"/>
</dbReference>
<dbReference type="InterPro" id="IPR049773">
    <property type="entry name" value="AF10-like_CC"/>
</dbReference>
<dbReference type="InterPro" id="IPR050701">
    <property type="entry name" value="Histone_Mod_Regulator"/>
</dbReference>
<evidence type="ECO:0000256" key="9">
    <source>
        <dbReference type="SAM" id="MobiDB-lite"/>
    </source>
</evidence>
<feature type="compositionally biased region" description="Polar residues" evidence="9">
    <location>
        <begin position="1431"/>
        <end position="1447"/>
    </location>
</feature>
<evidence type="ECO:0000256" key="6">
    <source>
        <dbReference type="ARBA" id="ARBA00022833"/>
    </source>
</evidence>
<dbReference type="InParanoid" id="A0A7R8V5U7"/>
<sequence length="1459" mass="151743">MKEMVGGCCVCSDERGWPENPLVYCDGQNCTVAVHQACYGIVTVPTGPWYCRKCESQERSARVRCELCPSRDGALKKTDNQGWAHVVCALYIPEVRFGNVTTMEPIILQLIPPERYAKTCYICQEIGKGNRATVGACMQCNKSGCKQQFHVTCAQGLGLLCEEAGNYLDNVKYCGYCQHHYSKLKKGGNVKTIPPYKPVTHESASSDGTLSPEKEIDPAPTVSASVTVSLKSNSSQSGSSSTLNSSSSSSSSSKQRKSGSNKLTGSSSSSSTSNNAGGSLGGSSSGANIAPSSSTSGSSKSISSSSGSSKDKDKHSKSLNKISSSSKNQDKESSSSSTSSSTRDKSKSSKSNKDSSLNIDHGSASASAVSSATISASNLSIGVNQSLSNKDNLGQKFTTHNFTESVVMNSESVFGGNNDKQPSSSPSTGSTNPSSSSTSSNRDSKSSSSSSGGGSGSSGKKRKADSSKLSSSSSSNNLNSASSTDALDLNNHPLALRDIIKDVSVTLIPLPMNKRQDVGGNEGSSEKISISKKPKTDTSNSSPHHDVSSQGISQNLSGGQVPSGSISIKQAISQVNSGISSIQPSSGNVNSSASSTSIQSHIKPAILKDIADSRNRSSSPYNSSAANPSGSGTPSLYVSVPLSNANVPGINLPSASANDHVTQTSRSSPLVNHSHHQSNSTLSQPSVIERQSPRILQNQSLHLADHTTSNSILPSSASLHHTSNMSPTLNPRSDPSAMDTSGLKIAYEKQKFRSTPIQDQDQLPARRSRSQSGDSSGKSSRSGKKRSAAGSSTTTSTSTSSTSSPASMPSTSAALPTGSNTEGSESANAAPVAPSGNSKNQPQSNKYNNNSNNSSDASSSVNNIKGSNSSSAVLDTLPPTANNSSAPPNMKQMNKKMLRAQQSQQQQPPHHSTPPPQLQIPQVQPQQHSAAAPSCSTASITSTTTLIQSEENNPSNSTSSSNSRTPDNVNLSTLTSSTAASTTPLGGGSSSTKDSGGGLKFIYESQTGSGPMSNQSISPSPLPMDPVVKDSPPSSPGSEAGSSRKRGRKSAESKDNMKMFFQNGVHATHMLGNQLNPASSVAQKMSDQLHMEIEAHSIYTQSNDAGPQLIGVPLPGKGSTRNSSQSAGTNSLSSMLSGSNSNTTTGNTPQSLEQLLERQWEQGSQFLMEQAQHFDIASLLSCLHQLRTENVRLEEHVNNLIARRDHLLAVNARLAIPLNPTVPPNATLNNMHMNGPSNDTVSSRLSRVSAHYNAQQQQQQQPNLPVENGIDFRHSSHPASSNNPSSISRHSSANLNYSSSTSSVHNQQQSQHSVLSSPASSSTSSNNRQQQQPHQQQQPPLPHPHSQHQQLSNVAGASSSSGAPSMNAQSMADAHSLIRGSGSGRGASGSSSILNSSSNNSTMGGGLVGTGIGVGSGGGGGGGGNIGSSSYHNATQQSAAYSTVHQSQLRRDDSHAKPS</sequence>
<feature type="compositionally biased region" description="Polar residues" evidence="9">
    <location>
        <begin position="818"/>
        <end position="827"/>
    </location>
</feature>
<feature type="compositionally biased region" description="Low complexity" evidence="9">
    <location>
        <begin position="901"/>
        <end position="910"/>
    </location>
</feature>
<feature type="compositionally biased region" description="Low complexity" evidence="9">
    <location>
        <begin position="919"/>
        <end position="984"/>
    </location>
</feature>
<evidence type="ECO:0000256" key="2">
    <source>
        <dbReference type="ARBA" id="ARBA00022553"/>
    </source>
</evidence>
<keyword evidence="6" id="KW-0862">Zinc</keyword>
<dbReference type="CDD" id="cd15672">
    <property type="entry name" value="ePHD_AF10_like"/>
    <property type="match status" value="1"/>
</dbReference>
<feature type="compositionally biased region" description="Low complexity" evidence="9">
    <location>
        <begin position="1128"/>
        <end position="1148"/>
    </location>
</feature>
<feature type="region of interest" description="Disordered" evidence="9">
    <location>
        <begin position="1102"/>
        <end position="1151"/>
    </location>
</feature>
<feature type="region of interest" description="Disordered" evidence="9">
    <location>
        <begin position="408"/>
        <end position="487"/>
    </location>
</feature>
<evidence type="ECO:0000256" key="1">
    <source>
        <dbReference type="ARBA" id="ARBA00004123"/>
    </source>
</evidence>
<feature type="region of interest" description="Disordered" evidence="9">
    <location>
        <begin position="709"/>
        <end position="1055"/>
    </location>
</feature>
<dbReference type="GO" id="GO:0042393">
    <property type="term" value="F:histone binding"/>
    <property type="evidence" value="ECO:0007669"/>
    <property type="project" value="TreeGrafter"/>
</dbReference>
<dbReference type="PROSITE" id="PS50016">
    <property type="entry name" value="ZF_PHD_2"/>
    <property type="match status" value="1"/>
</dbReference>
<dbReference type="FunCoup" id="A0A7R8V5U7">
    <property type="interactions" value="320"/>
</dbReference>
<feature type="compositionally biased region" description="Polar residues" evidence="9">
    <location>
        <begin position="1227"/>
        <end position="1246"/>
    </location>
</feature>
<dbReference type="Gene3D" id="3.30.40.10">
    <property type="entry name" value="Zinc/RING finger domain, C3HC4 (zinc finger)"/>
    <property type="match status" value="2"/>
</dbReference>
<feature type="compositionally biased region" description="Low complexity" evidence="9">
    <location>
        <begin position="837"/>
        <end position="863"/>
    </location>
</feature>
<dbReference type="PANTHER" id="PTHR13793:SF164">
    <property type="entry name" value="ALHAMBRA, ISOFORM P"/>
    <property type="match status" value="1"/>
</dbReference>
<feature type="region of interest" description="Disordered" evidence="9">
    <location>
        <begin position="651"/>
        <end position="686"/>
    </location>
</feature>
<feature type="compositionally biased region" description="Polar residues" evidence="9">
    <location>
        <begin position="653"/>
        <end position="686"/>
    </location>
</feature>
<dbReference type="PROSITE" id="PS01359">
    <property type="entry name" value="ZF_PHD_1"/>
    <property type="match status" value="1"/>
</dbReference>
<dbReference type="GO" id="GO:0008270">
    <property type="term" value="F:zinc ion binding"/>
    <property type="evidence" value="ECO:0007669"/>
    <property type="project" value="UniProtKB-KW"/>
</dbReference>
<evidence type="ECO:0000256" key="5">
    <source>
        <dbReference type="ARBA" id="ARBA00022771"/>
    </source>
</evidence>
<dbReference type="OMA" id="EYAEACC"/>
<evidence type="ECO:0000256" key="7">
    <source>
        <dbReference type="ARBA" id="ARBA00023242"/>
    </source>
</evidence>
<dbReference type="FunFam" id="3.30.40.10:FF:000042">
    <property type="entry name" value="protein AF-10 isoform X1"/>
    <property type="match status" value="1"/>
</dbReference>
<dbReference type="InterPro" id="IPR019786">
    <property type="entry name" value="Zinc_finger_PHD-type_CS"/>
</dbReference>
<feature type="compositionally biased region" description="Low complexity" evidence="9">
    <location>
        <begin position="423"/>
        <end position="450"/>
    </location>
</feature>
<dbReference type="PANTHER" id="PTHR13793">
    <property type="entry name" value="PHD FINGER PROTEINS"/>
    <property type="match status" value="1"/>
</dbReference>
<evidence type="ECO:0008006" key="14">
    <source>
        <dbReference type="Google" id="ProtNLM"/>
    </source>
</evidence>
<dbReference type="Pfam" id="PF13831">
    <property type="entry name" value="PHD_2"/>
    <property type="match status" value="1"/>
</dbReference>
<dbReference type="InterPro" id="IPR049781">
    <property type="entry name" value="AF10/AF17_PHD"/>
</dbReference>
<feature type="compositionally biased region" description="Low complexity" evidence="9">
    <location>
        <begin position="229"/>
        <end position="253"/>
    </location>
</feature>
<evidence type="ECO:0000256" key="4">
    <source>
        <dbReference type="ARBA" id="ARBA00022737"/>
    </source>
</evidence>
<evidence type="ECO:0000313" key="13">
    <source>
        <dbReference type="Proteomes" id="UP000594454"/>
    </source>
</evidence>
<dbReference type="CDD" id="cd15574">
    <property type="entry name" value="PHD_AF10_AF17"/>
    <property type="match status" value="1"/>
</dbReference>
<accession>A0A7R8V5U7</accession>
<dbReference type="Pfam" id="PF13832">
    <property type="entry name" value="zf-HC5HC2H_2"/>
    <property type="match status" value="1"/>
</dbReference>
<feature type="compositionally biased region" description="Low complexity" evidence="9">
    <location>
        <begin position="878"/>
        <end position="889"/>
    </location>
</feature>
<feature type="compositionally biased region" description="Low complexity" evidence="9">
    <location>
        <begin position="467"/>
        <end position="487"/>
    </location>
</feature>
<comment type="subcellular location">
    <subcellularLocation>
        <location evidence="1">Nucleus</location>
    </subcellularLocation>
</comment>
<evidence type="ECO:0000256" key="8">
    <source>
        <dbReference type="PROSITE-ProRule" id="PRU00146"/>
    </source>
</evidence>
<dbReference type="PROSITE" id="PS51805">
    <property type="entry name" value="EPHD"/>
    <property type="match status" value="1"/>
</dbReference>
<organism evidence="12 13">
    <name type="scientific">Hermetia illucens</name>
    <name type="common">Black soldier fly</name>
    <dbReference type="NCBI Taxonomy" id="343691"/>
    <lineage>
        <taxon>Eukaryota</taxon>
        <taxon>Metazoa</taxon>
        <taxon>Ecdysozoa</taxon>
        <taxon>Arthropoda</taxon>
        <taxon>Hexapoda</taxon>
        <taxon>Insecta</taxon>
        <taxon>Pterygota</taxon>
        <taxon>Neoptera</taxon>
        <taxon>Endopterygota</taxon>
        <taxon>Diptera</taxon>
        <taxon>Brachycera</taxon>
        <taxon>Stratiomyomorpha</taxon>
        <taxon>Stratiomyidae</taxon>
        <taxon>Hermetiinae</taxon>
        <taxon>Hermetia</taxon>
    </lineage>
</organism>
<feature type="compositionally biased region" description="Low complexity" evidence="9">
    <location>
        <begin position="285"/>
        <end position="308"/>
    </location>
</feature>
<feature type="domain" description="PHD-type" evidence="11">
    <location>
        <begin position="62"/>
        <end position="181"/>
    </location>
</feature>
<feature type="compositionally biased region" description="Low complexity" evidence="9">
    <location>
        <begin position="260"/>
        <end position="277"/>
    </location>
</feature>
<feature type="compositionally biased region" description="Low complexity" evidence="9">
    <location>
        <begin position="1388"/>
        <end position="1402"/>
    </location>
</feature>
<keyword evidence="3" id="KW-0479">Metal-binding</keyword>
<keyword evidence="4" id="KW-0677">Repeat</keyword>
<dbReference type="EMBL" id="LR899014">
    <property type="protein sequence ID" value="CAD7093223.1"/>
    <property type="molecule type" value="Genomic_DNA"/>
</dbReference>
<gene>
    <name evidence="12" type="ORF">HERILL_LOCUS15520</name>
</gene>
<feature type="compositionally biased region" description="Basic and acidic residues" evidence="9">
    <location>
        <begin position="1449"/>
        <end position="1459"/>
    </location>
</feature>
<dbReference type="SMART" id="SM00249">
    <property type="entry name" value="PHD"/>
    <property type="match status" value="2"/>
</dbReference>
<feature type="region of interest" description="Disordered" evidence="9">
    <location>
        <begin position="188"/>
        <end position="374"/>
    </location>
</feature>
<dbReference type="InterPro" id="IPR011011">
    <property type="entry name" value="Znf_FYVE_PHD"/>
</dbReference>
<feature type="region of interest" description="Disordered" evidence="9">
    <location>
        <begin position="613"/>
        <end position="632"/>
    </location>
</feature>
<feature type="compositionally biased region" description="Low complexity" evidence="9">
    <location>
        <begin position="616"/>
        <end position="632"/>
    </location>
</feature>
<feature type="compositionally biased region" description="Polar residues" evidence="9">
    <location>
        <begin position="709"/>
        <end position="733"/>
    </location>
</feature>
<feature type="domain" description="PHD-type" evidence="10">
    <location>
        <begin position="5"/>
        <end position="57"/>
    </location>
</feature>
<keyword evidence="13" id="KW-1185">Reference proteome</keyword>
<name>A0A7R8V5U7_HERIL</name>
<dbReference type="InterPro" id="IPR034732">
    <property type="entry name" value="EPHD"/>
</dbReference>
<feature type="compositionally biased region" description="Low complexity" evidence="9">
    <location>
        <begin position="770"/>
        <end position="780"/>
    </location>
</feature>
<protein>
    <recommendedName>
        <fullName evidence="14">Mixed-lineage leukemia protein</fullName>
    </recommendedName>
</protein>
<feature type="compositionally biased region" description="Gly residues" evidence="9">
    <location>
        <begin position="985"/>
        <end position="999"/>
    </location>
</feature>
<dbReference type="InterPro" id="IPR019787">
    <property type="entry name" value="Znf_PHD-finger"/>
</dbReference>
<evidence type="ECO:0000313" key="12">
    <source>
        <dbReference type="EMBL" id="CAD7093223.1"/>
    </source>
</evidence>
<keyword evidence="7" id="KW-0539">Nucleus</keyword>
<feature type="compositionally biased region" description="Polar residues" evidence="9">
    <location>
        <begin position="1004"/>
        <end position="1019"/>
    </location>
</feature>
<feature type="compositionally biased region" description="Low complexity" evidence="9">
    <location>
        <begin position="363"/>
        <end position="374"/>
    </location>
</feature>
<dbReference type="CDD" id="cd20901">
    <property type="entry name" value="CC_AF10"/>
    <property type="match status" value="1"/>
</dbReference>
<keyword evidence="5 8" id="KW-0863">Zinc-finger</keyword>
<feature type="compositionally biased region" description="Low complexity" evidence="9">
    <location>
        <begin position="1277"/>
        <end position="1338"/>
    </location>
</feature>
<dbReference type="SUPFAM" id="SSF57903">
    <property type="entry name" value="FYVE/PHD zinc finger"/>
    <property type="match status" value="1"/>
</dbReference>
<feature type="compositionally biased region" description="Polar residues" evidence="9">
    <location>
        <begin position="864"/>
        <end position="873"/>
    </location>
</feature>
<proteinExistence type="predicted"/>
<dbReference type="GO" id="GO:0031491">
    <property type="term" value="F:nucleosome binding"/>
    <property type="evidence" value="ECO:0007669"/>
    <property type="project" value="UniProtKB-ARBA"/>
</dbReference>
<feature type="compositionally biased region" description="Low complexity" evidence="9">
    <location>
        <begin position="1347"/>
        <end position="1370"/>
    </location>
</feature>
<dbReference type="InterPro" id="IPR013083">
    <property type="entry name" value="Znf_RING/FYVE/PHD"/>
</dbReference>
<dbReference type="OrthoDB" id="20839at2759"/>
<feature type="compositionally biased region" description="Gly residues" evidence="9">
    <location>
        <begin position="1403"/>
        <end position="1426"/>
    </location>
</feature>
<keyword evidence="2" id="KW-0597">Phosphoprotein</keyword>
<dbReference type="Proteomes" id="UP000594454">
    <property type="component" value="Chromosome 6"/>
</dbReference>